<comment type="similarity">
    <text evidence="2 9">Belongs to the alpha-IPM synthase/homocitrate synthase family.</text>
</comment>
<evidence type="ECO:0000256" key="1">
    <source>
        <dbReference type="ARBA" id="ARBA00004743"/>
    </source>
</evidence>
<dbReference type="PROSITE" id="PS00815">
    <property type="entry name" value="AIPM_HOMOCIT_SYNTH_1"/>
    <property type="match status" value="1"/>
</dbReference>
<dbReference type="GO" id="GO:0003852">
    <property type="term" value="F:2-isopropylmalate synthase activity"/>
    <property type="evidence" value="ECO:0007669"/>
    <property type="project" value="InterPro"/>
</dbReference>
<evidence type="ECO:0000256" key="9">
    <source>
        <dbReference type="RuleBase" id="RU003523"/>
    </source>
</evidence>
<feature type="domain" description="Pyruvate carboxyltransferase" evidence="10">
    <location>
        <begin position="16"/>
        <end position="278"/>
    </location>
</feature>
<comment type="caution">
    <text evidence="11">The sequence shown here is derived from an EMBL/GenBank/DDBJ whole genome shotgun (WGS) entry which is preliminary data.</text>
</comment>
<accession>A0A916J5N0</accession>
<dbReference type="InterPro" id="IPR036230">
    <property type="entry name" value="LeuA_allosteric_dom_sf"/>
</dbReference>
<dbReference type="InterPro" id="IPR013709">
    <property type="entry name" value="2-isopropylmalate_synth_dimer"/>
</dbReference>
<sequence>MTVITHTSEVQNVTKIDIYDSTLRDGAQAQGVSYSVEDKIKIVQRLDELGIRYIEAGNPGSNPKDLEFFARLGELRLRHAKIIAFGSTFKVGGDAATDANVQSLLRAGASAVAIFGKSWDFQVTDILRTTQAENLRMIGDTIRHLRQGGLEVVFDAEHFFDGYKANPGYALQTLAAAAEAGAGCLCLCDTNGGSFPDEIFDIVKVVCSRFKCAIGIHCHNDGEMAVANSVAAVRAGATQVQGTLNGIGERCGNANLCAIIPNLQLKLGFECIPPQCMKHLTSIARFASEIANLAPNDKAPYVGSHAFAHKGGMHIDAVNKTPTAYEHINPELVGNHRTILMSEVAGRSTLLALINAIDPGIKRNSPQTQHIMDRLKQLEHEGYQFETAESSFELIVRKELGKYQPFFELKEFKVIVDEPSASGVNSSAMIKIRVGDTEEITAAEGDGPVNALDQAIRKALERFYPAIREVKLTDYKVRVLDSDRATAAKVRVLIESTDHTESWTTIGVSTDVINASWLALVDAIEYKLVREQERQTAPR</sequence>
<dbReference type="CDD" id="cd07941">
    <property type="entry name" value="DRE_TIM_LeuA3"/>
    <property type="match status" value="1"/>
</dbReference>
<dbReference type="PANTHER" id="PTHR43538:SF1">
    <property type="entry name" value="(R)-CITRAMALATE SYNTHASE"/>
    <property type="match status" value="1"/>
</dbReference>
<keyword evidence="5 9" id="KW-0808">Transferase</keyword>
<keyword evidence="4" id="KW-0412">Isoleucine biosynthesis</keyword>
<dbReference type="NCBIfam" id="TIGR00977">
    <property type="entry name" value="citramal_synth"/>
    <property type="match status" value="1"/>
</dbReference>
<dbReference type="GO" id="GO:0009098">
    <property type="term" value="P:L-leucine biosynthetic process"/>
    <property type="evidence" value="ECO:0007669"/>
    <property type="project" value="InterPro"/>
</dbReference>
<dbReference type="InterPro" id="IPR013785">
    <property type="entry name" value="Aldolase_TIM"/>
</dbReference>
<evidence type="ECO:0000256" key="7">
    <source>
        <dbReference type="ARBA" id="ARBA00048263"/>
    </source>
</evidence>
<evidence type="ECO:0000256" key="5">
    <source>
        <dbReference type="ARBA" id="ARBA00022679"/>
    </source>
</evidence>
<dbReference type="SUPFAM" id="SSF51569">
    <property type="entry name" value="Aldolase"/>
    <property type="match status" value="1"/>
</dbReference>
<evidence type="ECO:0000256" key="4">
    <source>
        <dbReference type="ARBA" id="ARBA00022624"/>
    </source>
</evidence>
<dbReference type="PANTHER" id="PTHR43538">
    <property type="entry name" value="ALPHA-IPM SYNTHASE/HOMOCITRATE SYNTHASE"/>
    <property type="match status" value="1"/>
</dbReference>
<proteinExistence type="inferred from homology"/>
<dbReference type="InterPro" id="IPR000891">
    <property type="entry name" value="PYR_CT"/>
</dbReference>
<comment type="pathway">
    <text evidence="1">Amino-acid biosynthesis; L-isoleucine biosynthesis; 2-oxobutanoate from pyruvate: step 1/3.</text>
</comment>
<dbReference type="RefSeq" id="WP_220636258.1">
    <property type="nucleotide sequence ID" value="NZ_CAJQUM010000001.1"/>
</dbReference>
<organism evidence="11 12">
    <name type="scientific">Georgfuchsia toluolica</name>
    <dbReference type="NCBI Taxonomy" id="424218"/>
    <lineage>
        <taxon>Bacteria</taxon>
        <taxon>Pseudomonadati</taxon>
        <taxon>Pseudomonadota</taxon>
        <taxon>Betaproteobacteria</taxon>
        <taxon>Nitrosomonadales</taxon>
        <taxon>Sterolibacteriaceae</taxon>
        <taxon>Georgfuchsia</taxon>
    </lineage>
</organism>
<evidence type="ECO:0000259" key="10">
    <source>
        <dbReference type="PROSITE" id="PS50991"/>
    </source>
</evidence>
<evidence type="ECO:0000256" key="3">
    <source>
        <dbReference type="ARBA" id="ARBA00022605"/>
    </source>
</evidence>
<dbReference type="InterPro" id="IPR002034">
    <property type="entry name" value="AIPM/Hcit_synth_CS"/>
</dbReference>
<keyword evidence="12" id="KW-1185">Reference proteome</keyword>
<evidence type="ECO:0000256" key="2">
    <source>
        <dbReference type="ARBA" id="ARBA00006154"/>
    </source>
</evidence>
<dbReference type="EMBL" id="CAJQUM010000001">
    <property type="protein sequence ID" value="CAG4884402.1"/>
    <property type="molecule type" value="Genomic_DNA"/>
</dbReference>
<dbReference type="Pfam" id="PF22617">
    <property type="entry name" value="HCS_D2"/>
    <property type="match status" value="1"/>
</dbReference>
<dbReference type="SMART" id="SM00917">
    <property type="entry name" value="LeuA_dimer"/>
    <property type="match status" value="1"/>
</dbReference>
<keyword evidence="6" id="KW-0100">Branched-chain amino acid biosynthesis</keyword>
<dbReference type="Proteomes" id="UP000742786">
    <property type="component" value="Unassembled WGS sequence"/>
</dbReference>
<evidence type="ECO:0000256" key="8">
    <source>
        <dbReference type="NCBIfam" id="TIGR00977"/>
    </source>
</evidence>
<keyword evidence="11" id="KW-0012">Acyltransferase</keyword>
<gene>
    <name evidence="11" type="primary">cimA</name>
    <name evidence="11" type="ORF">GTOL_12285</name>
</gene>
<dbReference type="EC" id="2.3.3.21" evidence="8"/>
<dbReference type="Gene3D" id="3.20.20.70">
    <property type="entry name" value="Aldolase class I"/>
    <property type="match status" value="1"/>
</dbReference>
<dbReference type="InterPro" id="IPR005675">
    <property type="entry name" value="Citramal_synthase"/>
</dbReference>
<name>A0A916J5N0_9PROT</name>
<dbReference type="InterPro" id="IPR054691">
    <property type="entry name" value="LeuA/HCS_post-cat"/>
</dbReference>
<reference evidence="11" key="1">
    <citation type="submission" date="2021-04" db="EMBL/GenBank/DDBJ databases">
        <authorList>
            <person name="Hornung B."/>
        </authorList>
    </citation>
    <scope>NUCLEOTIDE SEQUENCE</scope>
    <source>
        <strain evidence="11">G5G6</strain>
    </source>
</reference>
<evidence type="ECO:0000313" key="11">
    <source>
        <dbReference type="EMBL" id="CAG4884402.1"/>
    </source>
</evidence>
<dbReference type="GO" id="GO:0043714">
    <property type="term" value="F:(R)-citramalate synthase activity"/>
    <property type="evidence" value="ECO:0007669"/>
    <property type="project" value="UniProtKB-UniRule"/>
</dbReference>
<dbReference type="AlphaFoldDB" id="A0A916J5N0"/>
<dbReference type="SUPFAM" id="SSF110921">
    <property type="entry name" value="2-isopropylmalate synthase LeuA, allosteric (dimerisation) domain"/>
    <property type="match status" value="1"/>
</dbReference>
<dbReference type="Gene3D" id="3.30.160.270">
    <property type="match status" value="1"/>
</dbReference>
<evidence type="ECO:0000313" key="12">
    <source>
        <dbReference type="Proteomes" id="UP000742786"/>
    </source>
</evidence>
<evidence type="ECO:0000256" key="6">
    <source>
        <dbReference type="ARBA" id="ARBA00023304"/>
    </source>
</evidence>
<dbReference type="Pfam" id="PF08502">
    <property type="entry name" value="LeuA_dimer"/>
    <property type="match status" value="1"/>
</dbReference>
<dbReference type="Gene3D" id="1.10.238.260">
    <property type="match status" value="1"/>
</dbReference>
<comment type="catalytic activity">
    <reaction evidence="7">
        <text>pyruvate + acetyl-CoA + H2O = (3R)-citramalate + CoA + H(+)</text>
        <dbReference type="Rhea" id="RHEA:19045"/>
        <dbReference type="ChEBI" id="CHEBI:15361"/>
        <dbReference type="ChEBI" id="CHEBI:15377"/>
        <dbReference type="ChEBI" id="CHEBI:15378"/>
        <dbReference type="ChEBI" id="CHEBI:30934"/>
        <dbReference type="ChEBI" id="CHEBI:57287"/>
        <dbReference type="ChEBI" id="CHEBI:57288"/>
        <dbReference type="EC" id="2.3.3.21"/>
    </reaction>
</comment>
<protein>
    <recommendedName>
        <fullName evidence="8">Citramalate synthase</fullName>
        <ecNumber evidence="8">2.3.3.21</ecNumber>
    </recommendedName>
</protein>
<dbReference type="Pfam" id="PF00682">
    <property type="entry name" value="HMGL-like"/>
    <property type="match status" value="1"/>
</dbReference>
<dbReference type="GO" id="GO:0009097">
    <property type="term" value="P:isoleucine biosynthetic process"/>
    <property type="evidence" value="ECO:0007669"/>
    <property type="project" value="UniProtKB-UniRule"/>
</dbReference>
<keyword evidence="3" id="KW-0028">Amino-acid biosynthesis</keyword>
<dbReference type="PROSITE" id="PS50991">
    <property type="entry name" value="PYR_CT"/>
    <property type="match status" value="1"/>
</dbReference>